<dbReference type="Gene3D" id="2.60.120.260">
    <property type="entry name" value="Galactose-binding domain-like"/>
    <property type="match status" value="1"/>
</dbReference>
<feature type="compositionally biased region" description="Polar residues" evidence="1">
    <location>
        <begin position="369"/>
        <end position="379"/>
    </location>
</feature>
<feature type="compositionally biased region" description="Polar residues" evidence="1">
    <location>
        <begin position="467"/>
        <end position="476"/>
    </location>
</feature>
<reference evidence="3 4" key="1">
    <citation type="journal article" date="2018" name="Evol. Lett.">
        <title>Horizontal gene cluster transfer increased hallucinogenic mushroom diversity.</title>
        <authorList>
            <person name="Reynolds H.T."/>
            <person name="Vijayakumar V."/>
            <person name="Gluck-Thaler E."/>
            <person name="Korotkin H.B."/>
            <person name="Matheny P.B."/>
            <person name="Slot J.C."/>
        </authorList>
    </citation>
    <scope>NUCLEOTIDE SEQUENCE [LARGE SCALE GENOMIC DNA]</scope>
    <source>
        <strain evidence="3 4">2629</strain>
    </source>
</reference>
<feature type="region of interest" description="Disordered" evidence="1">
    <location>
        <begin position="467"/>
        <end position="491"/>
    </location>
</feature>
<gene>
    <name evidence="3" type="ORF">CVT24_002773</name>
</gene>
<dbReference type="AlphaFoldDB" id="A0A409VND8"/>
<name>A0A409VND8_9AGAR</name>
<dbReference type="OrthoDB" id="2756615at2759"/>
<evidence type="ECO:0000313" key="4">
    <source>
        <dbReference type="Proteomes" id="UP000284842"/>
    </source>
</evidence>
<feature type="region of interest" description="Disordered" evidence="1">
    <location>
        <begin position="369"/>
        <end position="406"/>
    </location>
</feature>
<feature type="compositionally biased region" description="Polar residues" evidence="1">
    <location>
        <begin position="393"/>
        <end position="406"/>
    </location>
</feature>
<keyword evidence="4" id="KW-1185">Reference proteome</keyword>
<proteinExistence type="predicted"/>
<evidence type="ECO:0008006" key="5">
    <source>
        <dbReference type="Google" id="ProtNLM"/>
    </source>
</evidence>
<feature type="transmembrane region" description="Helical" evidence="2">
    <location>
        <begin position="304"/>
        <end position="328"/>
    </location>
</feature>
<keyword evidence="2" id="KW-0472">Membrane</keyword>
<sequence>MLQAFETAKIDEGWQWLIKTFVVLDDEGNDLKYLGNWVQNDGQGWYGGSARTPPSTSNGHFNFTFEGTYVSFLGLQPASASITLTDSSLSTNTTTNLQVPSPQSRYIQWYRSPESVPGNYVILGNRLSLGSIDAVLIGIDSKTPLSGKTLLVDDEESQITYRGNWRRNSNSFSGRLPATGWPVQNTTHETSTVGDSMTFQFTGTGLAIYGLFSWNNPSLLTLAYTLDNTTVTRSYPVTTSTQQYIDKDGEVPNYLFFSYQNLRRGPHTLPSFTDLSSMPVISADPQATNILDPSPPASTSSSNVGAIVGGVMGAFAVIGLAAFLLWLYRRRRRQILALASSHEKVMTPFVDEANGSQRATQTVSSAITPFSPASSIHNSPQPPDVRQGKAATLVTQPQPPTASINRNSKAALFEQNRQRSTLNIPSAHPSTSHSPNTASHPKSRALLSSPAADTSATITQSLRISNAASTVSSAPNNRGPFPPSYETVTPEPPSALKCLNRNWVQTGTIVEQLRIIAVVAPNHFVQAGAPTMEERAFVIVDNTDPSITYNGPKNRWYHVPNDIMGSWYLNSHHYPLSVQQRGHNMSVDILFEGLSLSLHGISPWIRPGYPDSKFAITVDANTSDAIQLPILHKTETSMIYQQFFETPLLKEGQHTIHLQDPDWEALDFMLVGVGPHTNLDGKVLWVDNEDPQIQYSGTTWRRNSARLDGSYPSYTTPIGNSTHQASTPGDLLTFTFYGASRRVIIVCSHLFDGCRDRCLRIRDV</sequence>
<dbReference type="EMBL" id="NHTK01006020">
    <property type="protein sequence ID" value="PPQ67763.1"/>
    <property type="molecule type" value="Genomic_DNA"/>
</dbReference>
<comment type="caution">
    <text evidence="3">The sequence shown here is derived from an EMBL/GenBank/DDBJ whole genome shotgun (WGS) entry which is preliminary data.</text>
</comment>
<keyword evidence="2" id="KW-0812">Transmembrane</keyword>
<evidence type="ECO:0000256" key="2">
    <source>
        <dbReference type="SAM" id="Phobius"/>
    </source>
</evidence>
<keyword evidence="2" id="KW-1133">Transmembrane helix</keyword>
<organism evidence="3 4">
    <name type="scientific">Panaeolus cyanescens</name>
    <dbReference type="NCBI Taxonomy" id="181874"/>
    <lineage>
        <taxon>Eukaryota</taxon>
        <taxon>Fungi</taxon>
        <taxon>Dikarya</taxon>
        <taxon>Basidiomycota</taxon>
        <taxon>Agaricomycotina</taxon>
        <taxon>Agaricomycetes</taxon>
        <taxon>Agaricomycetidae</taxon>
        <taxon>Agaricales</taxon>
        <taxon>Agaricineae</taxon>
        <taxon>Galeropsidaceae</taxon>
        <taxon>Panaeolus</taxon>
    </lineage>
</organism>
<evidence type="ECO:0000256" key="1">
    <source>
        <dbReference type="SAM" id="MobiDB-lite"/>
    </source>
</evidence>
<accession>A0A409VND8</accession>
<protein>
    <recommendedName>
        <fullName evidence="5">Transmembrane protein</fullName>
    </recommendedName>
</protein>
<dbReference type="Proteomes" id="UP000284842">
    <property type="component" value="Unassembled WGS sequence"/>
</dbReference>
<feature type="compositionally biased region" description="Polar residues" evidence="1">
    <location>
        <begin position="423"/>
        <end position="440"/>
    </location>
</feature>
<dbReference type="InParanoid" id="A0A409VND8"/>
<dbReference type="STRING" id="181874.A0A409VND8"/>
<feature type="region of interest" description="Disordered" evidence="1">
    <location>
        <begin position="423"/>
        <end position="454"/>
    </location>
</feature>
<evidence type="ECO:0000313" key="3">
    <source>
        <dbReference type="EMBL" id="PPQ67763.1"/>
    </source>
</evidence>